<dbReference type="EC" id="2.1.2.11" evidence="8"/>
<dbReference type="PANTHER" id="PTHR20881:SF0">
    <property type="entry name" value="3-METHYL-2-OXOBUTANOATE HYDROXYMETHYLTRANSFERASE"/>
    <property type="match status" value="1"/>
</dbReference>
<feature type="active site" description="Proton acceptor" evidence="8 9">
    <location>
        <position position="183"/>
    </location>
</feature>
<keyword evidence="8 11" id="KW-0460">Magnesium</keyword>
<evidence type="ECO:0000256" key="1">
    <source>
        <dbReference type="ARBA" id="ARBA00005033"/>
    </source>
</evidence>
<dbReference type="Gene3D" id="3.20.20.60">
    <property type="entry name" value="Phosphoenolpyruvate-binding domains"/>
    <property type="match status" value="1"/>
</dbReference>
<dbReference type="Proteomes" id="UP000471298">
    <property type="component" value="Unassembled WGS sequence"/>
</dbReference>
<evidence type="ECO:0000256" key="3">
    <source>
        <dbReference type="ARBA" id="ARBA00011424"/>
    </source>
</evidence>
<feature type="binding site" evidence="8 11">
    <location>
        <position position="85"/>
    </location>
    <ligand>
        <name>Mg(2+)</name>
        <dbReference type="ChEBI" id="CHEBI:18420"/>
    </ligand>
</feature>
<comment type="pathway">
    <text evidence="1 8">Cofactor biosynthesis; (R)-pantothenate biosynthesis; (R)-pantoate from 3-methyl-2-oxobutanoate: step 1/2.</text>
</comment>
<organism evidence="12 13">
    <name type="scientific">Ostreibacterium oceani</name>
    <dbReference type="NCBI Taxonomy" id="2654998"/>
    <lineage>
        <taxon>Bacteria</taxon>
        <taxon>Pseudomonadati</taxon>
        <taxon>Pseudomonadota</taxon>
        <taxon>Gammaproteobacteria</taxon>
        <taxon>Cardiobacteriales</taxon>
        <taxon>Ostreibacteriaceae</taxon>
        <taxon>Ostreibacterium</taxon>
    </lineage>
</organism>
<proteinExistence type="inferred from homology"/>
<dbReference type="UniPathway" id="UPA00028">
    <property type="reaction ID" value="UER00003"/>
</dbReference>
<feature type="binding site" evidence="8 11">
    <location>
        <position position="46"/>
    </location>
    <ligand>
        <name>Mg(2+)</name>
        <dbReference type="ChEBI" id="CHEBI:18420"/>
    </ligand>
</feature>
<dbReference type="AlphaFoldDB" id="A0A6N7EWE1"/>
<dbReference type="PIRSF" id="PIRSF000388">
    <property type="entry name" value="Pantoate_hydroxy_MeTrfase"/>
    <property type="match status" value="1"/>
</dbReference>
<evidence type="ECO:0000256" key="11">
    <source>
        <dbReference type="PIRSR" id="PIRSR000388-3"/>
    </source>
</evidence>
<evidence type="ECO:0000313" key="12">
    <source>
        <dbReference type="EMBL" id="MPV85905.1"/>
    </source>
</evidence>
<dbReference type="InterPro" id="IPR015813">
    <property type="entry name" value="Pyrv/PenolPyrv_kinase-like_dom"/>
</dbReference>
<comment type="similarity">
    <text evidence="2 8">Belongs to the PanB family.</text>
</comment>
<evidence type="ECO:0000256" key="6">
    <source>
        <dbReference type="ARBA" id="ARBA00022723"/>
    </source>
</evidence>
<feature type="binding site" evidence="8 10">
    <location>
        <begin position="46"/>
        <end position="47"/>
    </location>
    <ligand>
        <name>3-methyl-2-oxobutanoate</name>
        <dbReference type="ChEBI" id="CHEBI:11851"/>
    </ligand>
</feature>
<dbReference type="NCBIfam" id="NF001452">
    <property type="entry name" value="PRK00311.1"/>
    <property type="match status" value="1"/>
</dbReference>
<dbReference type="HAMAP" id="MF_00156">
    <property type="entry name" value="PanB"/>
    <property type="match status" value="1"/>
</dbReference>
<dbReference type="RefSeq" id="WP_152809612.1">
    <property type="nucleotide sequence ID" value="NZ_WHNW01000003.1"/>
</dbReference>
<evidence type="ECO:0000256" key="7">
    <source>
        <dbReference type="ARBA" id="ARBA00056497"/>
    </source>
</evidence>
<comment type="caution">
    <text evidence="12">The sequence shown here is derived from an EMBL/GenBank/DDBJ whole genome shotgun (WGS) entry which is preliminary data.</text>
</comment>
<evidence type="ECO:0000256" key="5">
    <source>
        <dbReference type="ARBA" id="ARBA00022679"/>
    </source>
</evidence>
<dbReference type="GO" id="GO:0032259">
    <property type="term" value="P:methylation"/>
    <property type="evidence" value="ECO:0007669"/>
    <property type="project" value="UniProtKB-KW"/>
</dbReference>
<protein>
    <recommendedName>
        <fullName evidence="8">3-methyl-2-oxobutanoate hydroxymethyltransferase</fullName>
        <ecNumber evidence="8">2.1.2.11</ecNumber>
    </recommendedName>
    <alternativeName>
        <fullName evidence="8">Ketopantoate hydroxymethyltransferase</fullName>
        <shortName evidence="8">KPHMT</shortName>
    </alternativeName>
</protein>
<comment type="subunit">
    <text evidence="3 8">Homodecamer; pentamer of dimers.</text>
</comment>
<dbReference type="SUPFAM" id="SSF51621">
    <property type="entry name" value="Phosphoenolpyruvate/pyruvate domain"/>
    <property type="match status" value="1"/>
</dbReference>
<evidence type="ECO:0000256" key="8">
    <source>
        <dbReference type="HAMAP-Rule" id="MF_00156"/>
    </source>
</evidence>
<comment type="cofactor">
    <cofactor evidence="8 11">
        <name>Mg(2+)</name>
        <dbReference type="ChEBI" id="CHEBI:18420"/>
    </cofactor>
    <text evidence="8 11">Binds 1 Mg(2+) ion per subunit.</text>
</comment>
<comment type="function">
    <text evidence="7 8">Catalyzes the reversible reaction in which hydroxymethyl group from 5,10-methylenetetrahydrofolate is transferred onto alpha-ketoisovalerate to form ketopantoate.</text>
</comment>
<evidence type="ECO:0000313" key="13">
    <source>
        <dbReference type="Proteomes" id="UP000471298"/>
    </source>
</evidence>
<dbReference type="GO" id="GO:0000287">
    <property type="term" value="F:magnesium ion binding"/>
    <property type="evidence" value="ECO:0007669"/>
    <property type="project" value="TreeGrafter"/>
</dbReference>
<dbReference type="InterPro" id="IPR003700">
    <property type="entry name" value="Pantoate_hydroxy_MeTrfase"/>
</dbReference>
<accession>A0A6N7EWE1</accession>
<keyword evidence="4 8" id="KW-0566">Pantothenate biosynthesis</keyword>
<keyword evidence="5 8" id="KW-0808">Transferase</keyword>
<keyword evidence="13" id="KW-1185">Reference proteome</keyword>
<dbReference type="Pfam" id="PF02548">
    <property type="entry name" value="Pantoate_transf"/>
    <property type="match status" value="1"/>
</dbReference>
<dbReference type="FunFam" id="3.20.20.60:FF:000003">
    <property type="entry name" value="3-methyl-2-oxobutanoate hydroxymethyltransferase"/>
    <property type="match status" value="1"/>
</dbReference>
<feature type="binding site" evidence="8 11">
    <location>
        <position position="116"/>
    </location>
    <ligand>
        <name>Mg(2+)</name>
        <dbReference type="ChEBI" id="CHEBI:18420"/>
    </ligand>
</feature>
<feature type="binding site" evidence="8 10">
    <location>
        <position position="114"/>
    </location>
    <ligand>
        <name>3-methyl-2-oxobutanoate</name>
        <dbReference type="ChEBI" id="CHEBI:11851"/>
    </ligand>
</feature>
<comment type="catalytic activity">
    <reaction evidence="8">
        <text>(6R)-5,10-methylene-5,6,7,8-tetrahydrofolate + 3-methyl-2-oxobutanoate + H2O = 2-dehydropantoate + (6S)-5,6,7,8-tetrahydrofolate</text>
        <dbReference type="Rhea" id="RHEA:11824"/>
        <dbReference type="ChEBI" id="CHEBI:11561"/>
        <dbReference type="ChEBI" id="CHEBI:11851"/>
        <dbReference type="ChEBI" id="CHEBI:15377"/>
        <dbReference type="ChEBI" id="CHEBI:15636"/>
        <dbReference type="ChEBI" id="CHEBI:57453"/>
        <dbReference type="EC" id="2.1.2.11"/>
    </reaction>
</comment>
<keyword evidence="6 8" id="KW-0479">Metal-binding</keyword>
<dbReference type="GO" id="GO:0005737">
    <property type="term" value="C:cytoplasm"/>
    <property type="evidence" value="ECO:0007669"/>
    <property type="project" value="UniProtKB-SubCell"/>
</dbReference>
<evidence type="ECO:0000256" key="4">
    <source>
        <dbReference type="ARBA" id="ARBA00022655"/>
    </source>
</evidence>
<dbReference type="CDD" id="cd06557">
    <property type="entry name" value="KPHMT-like"/>
    <property type="match status" value="1"/>
</dbReference>
<dbReference type="NCBIfam" id="TIGR00222">
    <property type="entry name" value="panB"/>
    <property type="match status" value="1"/>
</dbReference>
<keyword evidence="12" id="KW-0489">Methyltransferase</keyword>
<dbReference type="EMBL" id="WHNW01000003">
    <property type="protein sequence ID" value="MPV85905.1"/>
    <property type="molecule type" value="Genomic_DNA"/>
</dbReference>
<dbReference type="PANTHER" id="PTHR20881">
    <property type="entry name" value="3-METHYL-2-OXOBUTANOATE HYDROXYMETHYLTRANSFERASE"/>
    <property type="match status" value="1"/>
</dbReference>
<dbReference type="GO" id="GO:0003864">
    <property type="term" value="F:3-methyl-2-oxobutanoate hydroxymethyltransferase activity"/>
    <property type="evidence" value="ECO:0007669"/>
    <property type="project" value="UniProtKB-UniRule"/>
</dbReference>
<dbReference type="GO" id="GO:0015940">
    <property type="term" value="P:pantothenate biosynthetic process"/>
    <property type="evidence" value="ECO:0007669"/>
    <property type="project" value="UniProtKB-UniRule"/>
</dbReference>
<feature type="binding site" evidence="8 10">
    <location>
        <position position="85"/>
    </location>
    <ligand>
        <name>3-methyl-2-oxobutanoate</name>
        <dbReference type="ChEBI" id="CHEBI:11851"/>
    </ligand>
</feature>
<evidence type="ECO:0000256" key="10">
    <source>
        <dbReference type="PIRSR" id="PIRSR000388-2"/>
    </source>
</evidence>
<dbReference type="GO" id="GO:0008168">
    <property type="term" value="F:methyltransferase activity"/>
    <property type="evidence" value="ECO:0007669"/>
    <property type="project" value="UniProtKB-KW"/>
</dbReference>
<reference evidence="12 13" key="1">
    <citation type="submission" date="2019-10" db="EMBL/GenBank/DDBJ databases">
        <title>Cardiobacteriales fam. a chemoheterotrophic member of the order Cardiobacteriales, and proposal of Cardiobacteriales fam. nov.</title>
        <authorList>
            <person name="Wang C."/>
        </authorList>
    </citation>
    <scope>NUCLEOTIDE SEQUENCE [LARGE SCALE GENOMIC DNA]</scope>
    <source>
        <strain evidence="12 13">ML27</strain>
    </source>
</reference>
<evidence type="ECO:0000256" key="9">
    <source>
        <dbReference type="PIRSR" id="PIRSR000388-1"/>
    </source>
</evidence>
<evidence type="ECO:0000256" key="2">
    <source>
        <dbReference type="ARBA" id="ARBA00008676"/>
    </source>
</evidence>
<dbReference type="InParanoid" id="A0A6N7EWE1"/>
<dbReference type="InterPro" id="IPR040442">
    <property type="entry name" value="Pyrv_kinase-like_dom_sf"/>
</dbReference>
<comment type="subcellular location">
    <subcellularLocation>
        <location evidence="8">Cytoplasm</location>
    </subcellularLocation>
</comment>
<dbReference type="FunCoup" id="A0A6N7EWE1">
    <property type="interactions" value="420"/>
</dbReference>
<sequence>MSQPNTIERLRRKKAKQEKFVVITAYDASMARICEAAGVDMILVGDSLGQAVQGHETTVPVTVDDIIYHAKAVTRGSQSVLKMLDMPFMSFYSVSQALANATRLMQAGFAEIVKVEAGAYQVDIIRALSDNGIPVCAHLGLTPQTVHKLGAYRTVGNRTDEAKRLLSEAAALTEAGADLLLLECVPAALAKQITDNSPVPVIGIGAGVDVDGQVLVINDVIGVSAHVPRFAKNFMPEAGSIIGAITAYVDAVKSGQFPEKDT</sequence>
<gene>
    <name evidence="8 12" type="primary">panB</name>
    <name evidence="12" type="ORF">GCU85_04015</name>
</gene>
<keyword evidence="8" id="KW-0963">Cytoplasm</keyword>
<name>A0A6N7EWE1_9GAMM</name>